<evidence type="ECO:0000256" key="3">
    <source>
        <dbReference type="ARBA" id="ARBA00022692"/>
    </source>
</evidence>
<evidence type="ECO:0000256" key="6">
    <source>
        <dbReference type="RuleBase" id="RU363077"/>
    </source>
</evidence>
<evidence type="ECO:0000256" key="4">
    <source>
        <dbReference type="ARBA" id="ARBA00022989"/>
    </source>
</evidence>
<organism evidence="9 10">
    <name type="scientific">Colocasia esculenta</name>
    <name type="common">Wild taro</name>
    <name type="synonym">Arum esculentum</name>
    <dbReference type="NCBI Taxonomy" id="4460"/>
    <lineage>
        <taxon>Eukaryota</taxon>
        <taxon>Viridiplantae</taxon>
        <taxon>Streptophyta</taxon>
        <taxon>Embryophyta</taxon>
        <taxon>Tracheophyta</taxon>
        <taxon>Spermatophyta</taxon>
        <taxon>Magnoliopsida</taxon>
        <taxon>Liliopsida</taxon>
        <taxon>Araceae</taxon>
        <taxon>Aroideae</taxon>
        <taxon>Colocasieae</taxon>
        <taxon>Colocasia</taxon>
    </lineage>
</organism>
<keyword evidence="3 6" id="KW-0812">Transmembrane</keyword>
<feature type="region of interest" description="Disordered" evidence="7">
    <location>
        <begin position="221"/>
        <end position="269"/>
    </location>
</feature>
<dbReference type="OrthoDB" id="766087at2759"/>
<comment type="caution">
    <text evidence="9">The sequence shown here is derived from an EMBL/GenBank/DDBJ whole genome shotgun (WGS) entry which is preliminary data.</text>
</comment>
<feature type="region of interest" description="Disordered" evidence="7">
    <location>
        <begin position="157"/>
        <end position="204"/>
    </location>
</feature>
<evidence type="ECO:0000313" key="10">
    <source>
        <dbReference type="Proteomes" id="UP000652761"/>
    </source>
</evidence>
<dbReference type="GO" id="GO:0022857">
    <property type="term" value="F:transmembrane transporter activity"/>
    <property type="evidence" value="ECO:0007669"/>
    <property type="project" value="InterPro"/>
</dbReference>
<dbReference type="InterPro" id="IPR037185">
    <property type="entry name" value="EmrE-like"/>
</dbReference>
<dbReference type="InterPro" id="IPR030184">
    <property type="entry name" value="WAT1-related"/>
</dbReference>
<sequence>MATKYTRASINQVLTNASSVHVAVASGQAWIVGDCPSQLTSTAVTCWMGTIQTALVALLFEKPAAWRLNWNLELLTISYSGIFCSALGLFVQMWCVKVRGPVFTTVFSPLATVMVAILEPLLINVPLHWGSLTGIVMVIGGLYSVLWGKAKEEEEKTARASGCREPLLTQSGGDQMCSATGFRTRSGRQAPKGPKVWSPDASQPVRAGRGLYRADYVPPARTSCNRSLKAPNTEKRYRAPGTAQPGPSKPLRGAPWPAALSGPLPTNGS</sequence>
<evidence type="ECO:0000256" key="1">
    <source>
        <dbReference type="ARBA" id="ARBA00004141"/>
    </source>
</evidence>
<accession>A0A843X0T8</accession>
<evidence type="ECO:0000256" key="7">
    <source>
        <dbReference type="SAM" id="MobiDB-lite"/>
    </source>
</evidence>
<comment type="similarity">
    <text evidence="2 6">Belongs to the drug/metabolite transporter (DMT) superfamily. Plant drug/metabolite exporter (P-DME) (TC 2.A.7.4) family.</text>
</comment>
<dbReference type="Proteomes" id="UP000652761">
    <property type="component" value="Unassembled WGS sequence"/>
</dbReference>
<dbReference type="PANTHER" id="PTHR31218">
    <property type="entry name" value="WAT1-RELATED PROTEIN"/>
    <property type="match status" value="1"/>
</dbReference>
<keyword evidence="4 6" id="KW-1133">Transmembrane helix</keyword>
<dbReference type="InterPro" id="IPR000620">
    <property type="entry name" value="EamA_dom"/>
</dbReference>
<evidence type="ECO:0000259" key="8">
    <source>
        <dbReference type="Pfam" id="PF00892"/>
    </source>
</evidence>
<dbReference type="Pfam" id="PF00892">
    <property type="entry name" value="EamA"/>
    <property type="match status" value="1"/>
</dbReference>
<name>A0A843X0T8_COLES</name>
<protein>
    <recommendedName>
        <fullName evidence="6">WAT1-related protein</fullName>
    </recommendedName>
</protein>
<feature type="transmembrane region" description="Helical" evidence="6">
    <location>
        <begin position="76"/>
        <end position="95"/>
    </location>
</feature>
<keyword evidence="5 6" id="KW-0472">Membrane</keyword>
<proteinExistence type="inferred from homology"/>
<reference evidence="9" key="1">
    <citation type="submission" date="2017-07" db="EMBL/GenBank/DDBJ databases">
        <title>Taro Niue Genome Assembly and Annotation.</title>
        <authorList>
            <person name="Atibalentja N."/>
            <person name="Keating K."/>
            <person name="Fields C.J."/>
        </authorList>
    </citation>
    <scope>NUCLEOTIDE SEQUENCE</scope>
    <source>
        <strain evidence="9">Niue_2</strain>
        <tissue evidence="9">Leaf</tissue>
    </source>
</reference>
<dbReference type="EMBL" id="NMUH01006108">
    <property type="protein sequence ID" value="MQM14487.1"/>
    <property type="molecule type" value="Genomic_DNA"/>
</dbReference>
<dbReference type="SUPFAM" id="SSF103481">
    <property type="entry name" value="Multidrug resistance efflux transporter EmrE"/>
    <property type="match status" value="1"/>
</dbReference>
<feature type="domain" description="EamA" evidence="8">
    <location>
        <begin position="39"/>
        <end position="146"/>
    </location>
</feature>
<evidence type="ECO:0000313" key="9">
    <source>
        <dbReference type="EMBL" id="MQM14487.1"/>
    </source>
</evidence>
<dbReference type="AlphaFoldDB" id="A0A843X0T8"/>
<keyword evidence="10" id="KW-1185">Reference proteome</keyword>
<feature type="transmembrane region" description="Helical" evidence="6">
    <location>
        <begin position="129"/>
        <end position="147"/>
    </location>
</feature>
<comment type="subcellular location">
    <subcellularLocation>
        <location evidence="1 6">Membrane</location>
        <topology evidence="1 6">Multi-pass membrane protein</topology>
    </subcellularLocation>
</comment>
<dbReference type="GO" id="GO:0016020">
    <property type="term" value="C:membrane"/>
    <property type="evidence" value="ECO:0007669"/>
    <property type="project" value="UniProtKB-SubCell"/>
</dbReference>
<comment type="caution">
    <text evidence="6">Lacks conserved residue(s) required for the propagation of feature annotation.</text>
</comment>
<evidence type="ECO:0000256" key="2">
    <source>
        <dbReference type="ARBA" id="ARBA00007635"/>
    </source>
</evidence>
<feature type="compositionally biased region" description="Polar residues" evidence="7">
    <location>
        <begin position="168"/>
        <end position="183"/>
    </location>
</feature>
<evidence type="ECO:0000256" key="5">
    <source>
        <dbReference type="ARBA" id="ARBA00023136"/>
    </source>
</evidence>
<gene>
    <name evidence="9" type="ORF">Taro_047419</name>
</gene>